<comment type="caution">
    <text evidence="1">The sequence shown here is derived from an EMBL/GenBank/DDBJ whole genome shotgun (WGS) entry which is preliminary data.</text>
</comment>
<name>A0ABT7DQJ1_9ACTN</name>
<organism evidence="1 2">
    <name type="scientific">Gordonibacter faecis</name>
    <dbReference type="NCBI Taxonomy" id="3047475"/>
    <lineage>
        <taxon>Bacteria</taxon>
        <taxon>Bacillati</taxon>
        <taxon>Actinomycetota</taxon>
        <taxon>Coriobacteriia</taxon>
        <taxon>Eggerthellales</taxon>
        <taxon>Eggerthellaceae</taxon>
        <taxon>Gordonibacter</taxon>
    </lineage>
</organism>
<gene>
    <name evidence="1" type="ORF">QNJ86_13500</name>
</gene>
<dbReference type="Proteomes" id="UP001232750">
    <property type="component" value="Unassembled WGS sequence"/>
</dbReference>
<sequence length="145" mass="15005">MEPIDPEALAAQAVEMHAAKCNCAQCVACTLAPLVGADEDTCFRAAEALGAGLGGLTETCGALTGGALILGLANSSGIAERTSKAATYHLVRQLVTAFREKNGSTLCPELKGTTTTHLLCTCNDCIRDAAYLTACILREQESARS</sequence>
<dbReference type="EMBL" id="JASJEU010000025">
    <property type="protein sequence ID" value="MDJ1651820.1"/>
    <property type="molecule type" value="Genomic_DNA"/>
</dbReference>
<dbReference type="InterPro" id="IPR010181">
    <property type="entry name" value="CGCAxxGCC_motif"/>
</dbReference>
<dbReference type="NCBIfam" id="TIGR01909">
    <property type="entry name" value="C_GCAxxG_C_C"/>
    <property type="match status" value="1"/>
</dbReference>
<accession>A0ABT7DQJ1</accession>
<evidence type="ECO:0000313" key="1">
    <source>
        <dbReference type="EMBL" id="MDJ1651820.1"/>
    </source>
</evidence>
<evidence type="ECO:0000313" key="2">
    <source>
        <dbReference type="Proteomes" id="UP001232750"/>
    </source>
</evidence>
<keyword evidence="2" id="KW-1185">Reference proteome</keyword>
<proteinExistence type="predicted"/>
<dbReference type="RefSeq" id="WP_283833172.1">
    <property type="nucleotide sequence ID" value="NZ_JASJEU010000025.1"/>
</dbReference>
<reference evidence="1 2" key="1">
    <citation type="submission" date="2023-05" db="EMBL/GenBank/DDBJ databases">
        <title>Gordonibacter KGMB12511T sp. nov., isolated from faeces of healthy Korean.</title>
        <authorList>
            <person name="Kim H.S."/>
            <person name="Kim J.-S."/>
            <person name="Suh M.K."/>
            <person name="Eom M.K."/>
            <person name="Do H.E."/>
            <person name="Lee J.-S."/>
        </authorList>
    </citation>
    <scope>NUCLEOTIDE SEQUENCE [LARGE SCALE GENOMIC DNA]</scope>
    <source>
        <strain evidence="1 2">KGMB12511</strain>
    </source>
</reference>
<dbReference type="Pfam" id="PF09719">
    <property type="entry name" value="C_GCAxxG_C_C"/>
    <property type="match status" value="1"/>
</dbReference>
<protein>
    <submittedName>
        <fullName evidence="1">C-GCAxxG-C-C family protein</fullName>
    </submittedName>
</protein>